<feature type="transmembrane region" description="Helical" evidence="2">
    <location>
        <begin position="6"/>
        <end position="25"/>
    </location>
</feature>
<dbReference type="Proteomes" id="UP001139516">
    <property type="component" value="Unassembled WGS sequence"/>
</dbReference>
<organism evidence="3 4">
    <name type="scientific">Roseomonas acroporae</name>
    <dbReference type="NCBI Taxonomy" id="2937791"/>
    <lineage>
        <taxon>Bacteria</taxon>
        <taxon>Pseudomonadati</taxon>
        <taxon>Pseudomonadota</taxon>
        <taxon>Alphaproteobacteria</taxon>
        <taxon>Acetobacterales</taxon>
        <taxon>Roseomonadaceae</taxon>
        <taxon>Roseomonas</taxon>
    </lineage>
</organism>
<dbReference type="AlphaFoldDB" id="A0A9X1YBS8"/>
<evidence type="ECO:0000313" key="3">
    <source>
        <dbReference type="EMBL" id="MCK8786847.1"/>
    </source>
</evidence>
<proteinExistence type="predicted"/>
<gene>
    <name evidence="3" type="ORF">M0638_20960</name>
</gene>
<dbReference type="RefSeq" id="WP_248668956.1">
    <property type="nucleotide sequence ID" value="NZ_JALPRX010000097.1"/>
</dbReference>
<keyword evidence="2" id="KW-1133">Transmembrane helix</keyword>
<comment type="caution">
    <text evidence="3">The sequence shown here is derived from an EMBL/GenBank/DDBJ whole genome shotgun (WGS) entry which is preliminary data.</text>
</comment>
<evidence type="ECO:0000313" key="4">
    <source>
        <dbReference type="Proteomes" id="UP001139516"/>
    </source>
</evidence>
<keyword evidence="2" id="KW-0812">Transmembrane</keyword>
<evidence type="ECO:0000256" key="1">
    <source>
        <dbReference type="SAM" id="MobiDB-lite"/>
    </source>
</evidence>
<name>A0A9X1YBS8_9PROT</name>
<reference evidence="3" key="1">
    <citation type="submission" date="2022-04" db="EMBL/GenBank/DDBJ databases">
        <title>Roseomonas acroporae sp. nov., isolated from coral Acropora digitifera.</title>
        <authorList>
            <person name="Sun H."/>
        </authorList>
    </citation>
    <scope>NUCLEOTIDE SEQUENCE</scope>
    <source>
        <strain evidence="3">NAR14</strain>
    </source>
</reference>
<evidence type="ECO:0000256" key="2">
    <source>
        <dbReference type="SAM" id="Phobius"/>
    </source>
</evidence>
<feature type="transmembrane region" description="Helical" evidence="2">
    <location>
        <begin position="37"/>
        <end position="57"/>
    </location>
</feature>
<keyword evidence="4" id="KW-1185">Reference proteome</keyword>
<keyword evidence="2" id="KW-0472">Membrane</keyword>
<sequence>MAASIGLAALVFVAVFLRIGALVGWDPNRNGRTTAIDLWNVLQVSWAAPILWPVAWLPQAGKDAVGRFLAAMGWDPGLGALAGAGFVLWAGVAAAAGLTGRAVWRGRASARPRRGHSPAGHARPAARKAREEKG</sequence>
<protein>
    <submittedName>
        <fullName evidence="3">Uncharacterized protein</fullName>
    </submittedName>
</protein>
<dbReference type="EMBL" id="JALPRX010000097">
    <property type="protein sequence ID" value="MCK8786847.1"/>
    <property type="molecule type" value="Genomic_DNA"/>
</dbReference>
<accession>A0A9X1YBS8</accession>
<feature type="region of interest" description="Disordered" evidence="1">
    <location>
        <begin position="107"/>
        <end position="134"/>
    </location>
</feature>
<feature type="transmembrane region" description="Helical" evidence="2">
    <location>
        <begin position="77"/>
        <end position="104"/>
    </location>
</feature>